<protein>
    <submittedName>
        <fullName evidence="1">Uncharacterized protein</fullName>
    </submittedName>
</protein>
<dbReference type="AlphaFoldDB" id="A0A719IJ03"/>
<accession>A0A719IJ03</accession>
<name>A0A719IJ03_SALTS</name>
<organism evidence="1">
    <name type="scientific">Salmonella typhimurium (strain SL1344)</name>
    <dbReference type="NCBI Taxonomy" id="216597"/>
    <lineage>
        <taxon>Bacteria</taxon>
        <taxon>Pseudomonadati</taxon>
        <taxon>Pseudomonadota</taxon>
        <taxon>Gammaproteobacteria</taxon>
        <taxon>Enterobacterales</taxon>
        <taxon>Enterobacteriaceae</taxon>
        <taxon>Salmonella</taxon>
    </lineage>
</organism>
<reference evidence="1" key="1">
    <citation type="journal article" date="2018" name="Genome Biol.">
        <title>SKESA: strategic k-mer extension for scrupulous assemblies.</title>
        <authorList>
            <person name="Souvorov A."/>
            <person name="Agarwala R."/>
            <person name="Lipman D.J."/>
        </authorList>
    </citation>
    <scope>NUCLEOTIDE SEQUENCE</scope>
    <source>
        <strain evidence="1">SL1344</strain>
    </source>
</reference>
<reference evidence="1" key="2">
    <citation type="submission" date="2019-01" db="EMBL/GenBank/DDBJ databases">
        <authorList>
            <consortium name="NCBI Pathogen Detection Project"/>
        </authorList>
    </citation>
    <scope>NUCLEOTIDE SEQUENCE</scope>
    <source>
        <strain evidence="1">SL1344</strain>
    </source>
</reference>
<comment type="caution">
    <text evidence="1">The sequence shown here is derived from an EMBL/GenBank/DDBJ whole genome shotgun (WGS) entry which is preliminary data.</text>
</comment>
<gene>
    <name evidence="1" type="ORF">G1X94_02690</name>
</gene>
<sequence length="93" mass="10609">MNAASGGPKGERSESNLTYYVYVRFLRAVRVQTGCANNAWWDRLLVRIRCLPHYATRICFTESYGVKQSRRGERQVAYKVNGSASRQAGNFSR</sequence>
<dbReference type="EMBL" id="DAAPPD010000001">
    <property type="protein sequence ID" value="HAD7135971.1"/>
    <property type="molecule type" value="Genomic_DNA"/>
</dbReference>
<evidence type="ECO:0000313" key="1">
    <source>
        <dbReference type="EMBL" id="HAD7135971.1"/>
    </source>
</evidence>
<proteinExistence type="predicted"/>